<evidence type="ECO:0000313" key="8">
    <source>
        <dbReference type="EMBL" id="CBF75956.1"/>
    </source>
</evidence>
<keyword evidence="4" id="KW-0418">Kinase</keyword>
<dbReference type="InterPro" id="IPR044912">
    <property type="entry name" value="Egfr_JX_dom"/>
</dbReference>
<dbReference type="CDD" id="cd12087">
    <property type="entry name" value="TM_EGFR-like"/>
    <property type="match status" value="1"/>
</dbReference>
<evidence type="ECO:0000256" key="4">
    <source>
        <dbReference type="ARBA" id="ARBA00022777"/>
    </source>
</evidence>
<reference evidence="9" key="1">
    <citation type="journal article" date="2005" name="Nature">
        <title>Sequencing of Aspergillus nidulans and comparative analysis with A. fumigatus and A. oryzae.</title>
        <authorList>
            <person name="Galagan J.E."/>
            <person name="Calvo S.E."/>
            <person name="Cuomo C."/>
            <person name="Ma L.J."/>
            <person name="Wortman J.R."/>
            <person name="Batzoglou S."/>
            <person name="Lee S.I."/>
            <person name="Basturkmen M."/>
            <person name="Spevak C.C."/>
            <person name="Clutterbuck J."/>
            <person name="Kapitonov V."/>
            <person name="Jurka J."/>
            <person name="Scazzocchio C."/>
            <person name="Farman M."/>
            <person name="Butler J."/>
            <person name="Purcell S."/>
            <person name="Harris S."/>
            <person name="Braus G.H."/>
            <person name="Draht O."/>
            <person name="Busch S."/>
            <person name="D'Enfert C."/>
            <person name="Bouchier C."/>
            <person name="Goldman G.H."/>
            <person name="Bell-Pedersen D."/>
            <person name="Griffiths-Jones S."/>
            <person name="Doonan J.H."/>
            <person name="Yu J."/>
            <person name="Vienken K."/>
            <person name="Pain A."/>
            <person name="Freitag M."/>
            <person name="Selker E.U."/>
            <person name="Archer D.B."/>
            <person name="Penalva M.A."/>
            <person name="Oakley B.R."/>
            <person name="Momany M."/>
            <person name="Tanaka T."/>
            <person name="Kumagai T."/>
            <person name="Asai K."/>
            <person name="Machida M."/>
            <person name="Nierman W.C."/>
            <person name="Denning D.W."/>
            <person name="Caddick M."/>
            <person name="Hynes M."/>
            <person name="Paoletti M."/>
            <person name="Fischer R."/>
            <person name="Miller B."/>
            <person name="Dyer P."/>
            <person name="Sachs M.S."/>
            <person name="Osmani S.A."/>
            <person name="Birren B.W."/>
        </authorList>
    </citation>
    <scope>NUCLEOTIDE SEQUENCE [LARGE SCALE GENOMIC DNA]</scope>
    <source>
        <strain evidence="9">FGSC A4 / ATCC 38163 / CBS 112.46 / NRRL 194 / M139</strain>
    </source>
</reference>
<dbReference type="PANTHER" id="PTHR47435">
    <property type="entry name" value="KELCH REPEAT PROTEIN (AFU_ORTHOLOGUE AFUA_5G12780)"/>
    <property type="match status" value="1"/>
</dbReference>
<accession>Q5B7F0</accession>
<keyword evidence="7" id="KW-0812">Transmembrane</keyword>
<dbReference type="HOGENOM" id="CLU_012508_2_2_1"/>
<dbReference type="EC" id="2.7.10.1" evidence="1"/>
<evidence type="ECO:0000256" key="7">
    <source>
        <dbReference type="SAM" id="Phobius"/>
    </source>
</evidence>
<evidence type="ECO:0000313" key="9">
    <source>
        <dbReference type="Proteomes" id="UP000000560"/>
    </source>
</evidence>
<keyword evidence="9" id="KW-1185">Reference proteome</keyword>
<keyword evidence="7" id="KW-1133">Transmembrane helix</keyword>
<gene>
    <name evidence="8" type="ORF">ANIA_03530</name>
</gene>
<keyword evidence="3" id="KW-0677">Repeat</keyword>
<dbReference type="OMA" id="CYTMPAF"/>
<dbReference type="Gene3D" id="2.120.10.80">
    <property type="entry name" value="Kelch-type beta propeller"/>
    <property type="match status" value="1"/>
</dbReference>
<organism evidence="8 9">
    <name type="scientific">Emericella nidulans (strain FGSC A4 / ATCC 38163 / CBS 112.46 / NRRL 194 / M139)</name>
    <name type="common">Aspergillus nidulans</name>
    <dbReference type="NCBI Taxonomy" id="227321"/>
    <lineage>
        <taxon>Eukaryota</taxon>
        <taxon>Fungi</taxon>
        <taxon>Dikarya</taxon>
        <taxon>Ascomycota</taxon>
        <taxon>Pezizomycotina</taxon>
        <taxon>Eurotiomycetes</taxon>
        <taxon>Eurotiomycetidae</taxon>
        <taxon>Eurotiales</taxon>
        <taxon>Aspergillaceae</taxon>
        <taxon>Aspergillus</taxon>
        <taxon>Aspergillus subgen. Nidulantes</taxon>
    </lineage>
</organism>
<evidence type="ECO:0000256" key="5">
    <source>
        <dbReference type="ARBA" id="ARBA00023004"/>
    </source>
</evidence>
<dbReference type="EMBL" id="BN001302">
    <property type="protein sequence ID" value="CBF75956.1"/>
    <property type="molecule type" value="Genomic_DNA"/>
</dbReference>
<dbReference type="GO" id="GO:0004714">
    <property type="term" value="F:transmembrane receptor protein tyrosine kinase activity"/>
    <property type="evidence" value="ECO:0007669"/>
    <property type="project" value="UniProtKB-EC"/>
</dbReference>
<dbReference type="Proteomes" id="UP000000560">
    <property type="component" value="Chromosome II"/>
</dbReference>
<evidence type="ECO:0000256" key="2">
    <source>
        <dbReference type="ARBA" id="ARBA00022679"/>
    </source>
</evidence>
<dbReference type="OrthoDB" id="10251809at2759"/>
<accession>C8V4T0</accession>
<dbReference type="GO" id="GO:0019760">
    <property type="term" value="P:glucosinolate metabolic process"/>
    <property type="evidence" value="ECO:0007669"/>
    <property type="project" value="UniProtKB-ARBA"/>
</dbReference>
<feature type="transmembrane region" description="Helical" evidence="7">
    <location>
        <begin position="346"/>
        <end position="369"/>
    </location>
</feature>
<reference evidence="9" key="2">
    <citation type="journal article" date="2009" name="Fungal Genet. Biol.">
        <title>The 2008 update of the Aspergillus nidulans genome annotation: a community effort.</title>
        <authorList>
            <person name="Wortman J.R."/>
            <person name="Gilsenan J.M."/>
            <person name="Joardar V."/>
            <person name="Deegan J."/>
            <person name="Clutterbuck J."/>
            <person name="Andersen M.R."/>
            <person name="Archer D."/>
            <person name="Bencina M."/>
            <person name="Braus G."/>
            <person name="Coutinho P."/>
            <person name="von Dohren H."/>
            <person name="Doonan J."/>
            <person name="Driessen A.J."/>
            <person name="Durek P."/>
            <person name="Espeso E."/>
            <person name="Fekete E."/>
            <person name="Flipphi M."/>
            <person name="Estrada C.G."/>
            <person name="Geysens S."/>
            <person name="Goldman G."/>
            <person name="de Groot P.W."/>
            <person name="Hansen K."/>
            <person name="Harris S.D."/>
            <person name="Heinekamp T."/>
            <person name="Helmstaedt K."/>
            <person name="Henrissat B."/>
            <person name="Hofmann G."/>
            <person name="Homan T."/>
            <person name="Horio T."/>
            <person name="Horiuchi H."/>
            <person name="James S."/>
            <person name="Jones M."/>
            <person name="Karaffa L."/>
            <person name="Karanyi Z."/>
            <person name="Kato M."/>
            <person name="Keller N."/>
            <person name="Kelly D.E."/>
            <person name="Kiel J.A."/>
            <person name="Kim J.M."/>
            <person name="van der Klei I.J."/>
            <person name="Klis F.M."/>
            <person name="Kovalchuk A."/>
            <person name="Krasevec N."/>
            <person name="Kubicek C.P."/>
            <person name="Liu B."/>
            <person name="Maccabe A."/>
            <person name="Meyer V."/>
            <person name="Mirabito P."/>
            <person name="Miskei M."/>
            <person name="Mos M."/>
            <person name="Mullins J."/>
            <person name="Nelson D.R."/>
            <person name="Nielsen J."/>
            <person name="Oakley B.R."/>
            <person name="Osmani S.A."/>
            <person name="Pakula T."/>
            <person name="Paszewski A."/>
            <person name="Paulsen I."/>
            <person name="Pilsyk S."/>
            <person name="Pocsi I."/>
            <person name="Punt P.J."/>
            <person name="Ram A.F."/>
            <person name="Ren Q."/>
            <person name="Robellet X."/>
            <person name="Robson G."/>
            <person name="Seiboth B."/>
            <person name="van Solingen P."/>
            <person name="Specht T."/>
            <person name="Sun J."/>
            <person name="Taheri-Talesh N."/>
            <person name="Takeshita N."/>
            <person name="Ussery D."/>
            <person name="vanKuyk P.A."/>
            <person name="Visser H."/>
            <person name="van de Vondervoort P.J."/>
            <person name="de Vries R.P."/>
            <person name="Walton J."/>
            <person name="Xiang X."/>
            <person name="Xiong Y."/>
            <person name="Zeng A.P."/>
            <person name="Brandt B.W."/>
            <person name="Cornell M.J."/>
            <person name="van den Hondel C.A."/>
            <person name="Visser J."/>
            <person name="Oliver S.G."/>
            <person name="Turner G."/>
        </authorList>
    </citation>
    <scope>GENOME REANNOTATION</scope>
    <source>
        <strain evidence="9">FGSC A4 / ATCC 38163 / CBS 112.46 / NRRL 194 / M139</strain>
    </source>
</reference>
<keyword evidence="7" id="KW-0472">Membrane</keyword>
<dbReference type="eggNOG" id="ENOG502QYA9">
    <property type="taxonomic scope" value="Eukaryota"/>
</dbReference>
<dbReference type="VEuPathDB" id="FungiDB:AN3530"/>
<proteinExistence type="predicted"/>
<dbReference type="Gene3D" id="6.10.250.2930">
    <property type="match status" value="1"/>
</dbReference>
<name>Q5B7F0_EMENI</name>
<dbReference type="SUPFAM" id="SSF117281">
    <property type="entry name" value="Kelch motif"/>
    <property type="match status" value="1"/>
</dbReference>
<protein>
    <recommendedName>
        <fullName evidence="1">receptor protein-tyrosine kinase</fullName>
        <ecNumber evidence="1">2.7.10.1</ecNumber>
    </recommendedName>
</protein>
<dbReference type="AlphaFoldDB" id="Q5B7F0"/>
<dbReference type="GeneID" id="2872953"/>
<keyword evidence="5" id="KW-0408">Iron</keyword>
<dbReference type="InterPro" id="IPR015915">
    <property type="entry name" value="Kelch-typ_b-propeller"/>
</dbReference>
<evidence type="ECO:0000256" key="6">
    <source>
        <dbReference type="ARBA" id="ARBA00023137"/>
    </source>
</evidence>
<dbReference type="PANTHER" id="PTHR47435:SF4">
    <property type="entry name" value="KELCH REPEAT PROTEIN (AFU_ORTHOLOGUE AFUA_5G12780)"/>
    <property type="match status" value="1"/>
</dbReference>
<dbReference type="KEGG" id="ani:ANIA_03530"/>
<dbReference type="RefSeq" id="XP_661134.1">
    <property type="nucleotide sequence ID" value="XM_656042.1"/>
</dbReference>
<evidence type="ECO:0000256" key="1">
    <source>
        <dbReference type="ARBA" id="ARBA00011902"/>
    </source>
</evidence>
<dbReference type="InParanoid" id="Q5B7F0"/>
<keyword evidence="6" id="KW-0829">Tyrosine-protein kinase</keyword>
<keyword evidence="2" id="KW-0808">Transferase</keyword>
<sequence>MTLIPPDVPKLKDQALWSNSANTTLFNYGGRGANSTSTDNGAWAYSISEASWQVQMSSVKPVRLVDGAYVNVPELQAAYWLGGYQSRDTTPSITDDTRTYANGMIQFNTTTEVYTLLDAPFTPVQQGALVYLPTLHQGVLLYFGGEIPSVQDGIDAQLSPNSWDYVYVYDIANQTWYNQTTTGRVAPRTQFCASVVHQDGTNSWQIYVIGGADFDSKEVMTDVYALPNKTHDGIMLIGQVIFVYPFVQMSYGRQIIGIGGRQAWANDAAAGCYDTPAFLYDAQSEVVRTVFDPSLSTYSIPSATADDIAASPVPSSYDNITMSLLFSRPVNLTSTQEVRESVNKEVIAGGVVGGICGAAIVAGLIWFFIWRRQKVRKSTLKQFPGKPGSELKLQGPGELSAEEAARELDAYYSQRSELQADTQMIQELESTTVNSRR</sequence>
<evidence type="ECO:0000256" key="3">
    <source>
        <dbReference type="ARBA" id="ARBA00022737"/>
    </source>
</evidence>